<comment type="caution">
    <text evidence="6">The sequence shown here is derived from an EMBL/GenBank/DDBJ whole genome shotgun (WGS) entry which is preliminary data.</text>
</comment>
<protein>
    <submittedName>
        <fullName evidence="6">17.6 kDa class I heat shock protein 3</fullName>
    </submittedName>
</protein>
<dbReference type="Gene3D" id="2.60.40.790">
    <property type="match status" value="1"/>
</dbReference>
<dbReference type="InterPro" id="IPR031107">
    <property type="entry name" value="Small_HSP"/>
</dbReference>
<dbReference type="PROSITE" id="PS01031">
    <property type="entry name" value="SHSP"/>
    <property type="match status" value="1"/>
</dbReference>
<accession>A0A199VQM0</accession>
<feature type="domain" description="SHSP" evidence="5">
    <location>
        <begin position="45"/>
        <end position="159"/>
    </location>
</feature>
<feature type="region of interest" description="Disordered" evidence="4">
    <location>
        <begin position="209"/>
        <end position="234"/>
    </location>
</feature>
<evidence type="ECO:0000256" key="1">
    <source>
        <dbReference type="ARBA" id="ARBA00023016"/>
    </source>
</evidence>
<sequence length="234" mass="26295">MSSLIPWVGGRGVFDPFTTDLWDPFGATTNLLWDVGRRGGGVGDDPAVLACANVDWRETDRAHIFVAELPGVRKEDVKVEVEDGNVLKISGERVEEEEQKGDTWHRVERRRGAFLRRFRLPDDANLDDVNCTLKDGVLTAVVPKKDTAQARNVRAIKISEGGIMQQQQQQEQQQQQQQDVLMTLFRCNICIDRARSDLPLCKGHQILHAKEDGKQSPPQQSALPELLKGHLTRP</sequence>
<dbReference type="PANTHER" id="PTHR11527">
    <property type="entry name" value="HEAT-SHOCK PROTEIN 20 FAMILY MEMBER"/>
    <property type="match status" value="1"/>
</dbReference>
<proteinExistence type="inferred from homology"/>
<dbReference type="InterPro" id="IPR008978">
    <property type="entry name" value="HSP20-like_chaperone"/>
</dbReference>
<evidence type="ECO:0000256" key="3">
    <source>
        <dbReference type="RuleBase" id="RU003616"/>
    </source>
</evidence>
<dbReference type="Proteomes" id="UP000092600">
    <property type="component" value="Unassembled WGS sequence"/>
</dbReference>
<evidence type="ECO:0000313" key="6">
    <source>
        <dbReference type="EMBL" id="OAY79308.1"/>
    </source>
</evidence>
<dbReference type="FunFam" id="2.60.40.790:FF:000053">
    <property type="entry name" value="17.5 kDa class I heat shock protein"/>
    <property type="match status" value="1"/>
</dbReference>
<dbReference type="InterPro" id="IPR002068">
    <property type="entry name" value="A-crystallin/Hsp20_dom"/>
</dbReference>
<evidence type="ECO:0000313" key="7">
    <source>
        <dbReference type="Proteomes" id="UP000092600"/>
    </source>
</evidence>
<dbReference type="STRING" id="4615.A0A199VQM0"/>
<reference evidence="6 7" key="1">
    <citation type="journal article" date="2016" name="DNA Res.">
        <title>The draft genome of MD-2 pineapple using hybrid error correction of long reads.</title>
        <authorList>
            <person name="Redwan R.M."/>
            <person name="Saidin A."/>
            <person name="Kumar S.V."/>
        </authorList>
    </citation>
    <scope>NUCLEOTIDE SEQUENCE [LARGE SCALE GENOMIC DNA]</scope>
    <source>
        <strain evidence="7">cv. MD2</strain>
        <tissue evidence="6">Leaf</tissue>
    </source>
</reference>
<dbReference type="CDD" id="cd06472">
    <property type="entry name" value="ACD_ScHsp26_like"/>
    <property type="match status" value="1"/>
</dbReference>
<organism evidence="6 7">
    <name type="scientific">Ananas comosus</name>
    <name type="common">Pineapple</name>
    <name type="synonym">Ananas ananas</name>
    <dbReference type="NCBI Taxonomy" id="4615"/>
    <lineage>
        <taxon>Eukaryota</taxon>
        <taxon>Viridiplantae</taxon>
        <taxon>Streptophyta</taxon>
        <taxon>Embryophyta</taxon>
        <taxon>Tracheophyta</taxon>
        <taxon>Spermatophyta</taxon>
        <taxon>Magnoliopsida</taxon>
        <taxon>Liliopsida</taxon>
        <taxon>Poales</taxon>
        <taxon>Bromeliaceae</taxon>
        <taxon>Bromelioideae</taxon>
        <taxon>Ananas</taxon>
    </lineage>
</organism>
<dbReference type="EMBL" id="LSRQ01001111">
    <property type="protein sequence ID" value="OAY79308.1"/>
    <property type="molecule type" value="Genomic_DNA"/>
</dbReference>
<comment type="similarity">
    <text evidence="2 3">Belongs to the small heat shock protein (HSP20) family.</text>
</comment>
<dbReference type="AlphaFoldDB" id="A0A199VQM0"/>
<gene>
    <name evidence="6" type="ORF">ACMD2_00138</name>
</gene>
<evidence type="ECO:0000256" key="4">
    <source>
        <dbReference type="SAM" id="MobiDB-lite"/>
    </source>
</evidence>
<name>A0A199VQM0_ANACO</name>
<keyword evidence="1 6" id="KW-0346">Stress response</keyword>
<evidence type="ECO:0000259" key="5">
    <source>
        <dbReference type="PROSITE" id="PS01031"/>
    </source>
</evidence>
<dbReference type="SUPFAM" id="SSF49764">
    <property type="entry name" value="HSP20-like chaperones"/>
    <property type="match status" value="1"/>
</dbReference>
<evidence type="ECO:0000256" key="2">
    <source>
        <dbReference type="PROSITE-ProRule" id="PRU00285"/>
    </source>
</evidence>
<dbReference type="Pfam" id="PF00011">
    <property type="entry name" value="HSP20"/>
    <property type="match status" value="1"/>
</dbReference>